<dbReference type="NCBIfam" id="TIGR02795">
    <property type="entry name" value="tol_pal_ybgF"/>
    <property type="match status" value="1"/>
</dbReference>
<comment type="function">
    <text evidence="2">Mediates coordination of peptidoglycan synthesis and outer membrane constriction during cell division.</text>
</comment>
<keyword evidence="4" id="KW-1133">Transmembrane helix</keyword>
<feature type="region of interest" description="Disordered" evidence="3">
    <location>
        <begin position="218"/>
        <end position="241"/>
    </location>
</feature>
<proteinExistence type="inferred from homology"/>
<keyword evidence="2" id="KW-0574">Periplasm</keyword>
<feature type="region of interest" description="Disordered" evidence="3">
    <location>
        <begin position="392"/>
        <end position="424"/>
    </location>
</feature>
<dbReference type="Pfam" id="PF13525">
    <property type="entry name" value="YfiO"/>
    <property type="match status" value="1"/>
</dbReference>
<feature type="transmembrane region" description="Helical" evidence="4">
    <location>
        <begin position="58"/>
        <end position="78"/>
    </location>
</feature>
<dbReference type="HOGENOM" id="CLU_044315_0_1_5"/>
<accession>C4WHU9</accession>
<gene>
    <name evidence="6" type="primary">ygbF</name>
    <name evidence="2" type="synonym">cpoB</name>
    <name evidence="6" type="ORF">OINT_1002066</name>
</gene>
<comment type="subcellular location">
    <subcellularLocation>
        <location evidence="2">Periplasm</location>
    </subcellularLocation>
</comment>
<organism evidence="6 7">
    <name type="scientific">Brucella intermedia LMG 3301</name>
    <dbReference type="NCBI Taxonomy" id="641118"/>
    <lineage>
        <taxon>Bacteria</taxon>
        <taxon>Pseudomonadati</taxon>
        <taxon>Pseudomonadota</taxon>
        <taxon>Alphaproteobacteria</taxon>
        <taxon>Hyphomicrobiales</taxon>
        <taxon>Brucellaceae</taxon>
        <taxon>Brucella/Ochrobactrum group</taxon>
        <taxon>Brucella</taxon>
    </lineage>
</organism>
<evidence type="ECO:0000256" key="3">
    <source>
        <dbReference type="SAM" id="MobiDB-lite"/>
    </source>
</evidence>
<evidence type="ECO:0000256" key="4">
    <source>
        <dbReference type="SAM" id="Phobius"/>
    </source>
</evidence>
<dbReference type="Gene3D" id="1.25.40.10">
    <property type="entry name" value="Tetratricopeptide repeat domain"/>
    <property type="match status" value="1"/>
</dbReference>
<dbReference type="EMBL" id="ACQA01000001">
    <property type="protein sequence ID" value="EEQ96615.1"/>
    <property type="molecule type" value="Genomic_DNA"/>
</dbReference>
<dbReference type="InterPro" id="IPR034706">
    <property type="entry name" value="CpoB"/>
</dbReference>
<dbReference type="SUPFAM" id="SSF48452">
    <property type="entry name" value="TPR-like"/>
    <property type="match status" value="1"/>
</dbReference>
<keyword evidence="4" id="KW-0812">Transmembrane</keyword>
<dbReference type="InterPro" id="IPR014162">
    <property type="entry name" value="CpoB_C"/>
</dbReference>
<feature type="domain" description="Outer membrane lipoprotein BamD-like" evidence="5">
    <location>
        <begin position="423"/>
        <end position="515"/>
    </location>
</feature>
<keyword evidence="2" id="KW-0131">Cell cycle</keyword>
<dbReference type="GO" id="GO:0043093">
    <property type="term" value="P:FtsZ-dependent cytokinesis"/>
    <property type="evidence" value="ECO:0007669"/>
    <property type="project" value="UniProtKB-UniRule"/>
</dbReference>
<comment type="caution">
    <text evidence="6">The sequence shown here is derived from an EMBL/GenBank/DDBJ whole genome shotgun (WGS) entry which is preliminary data.</text>
</comment>
<dbReference type="GO" id="GO:0030288">
    <property type="term" value="C:outer membrane-bounded periplasmic space"/>
    <property type="evidence" value="ECO:0007669"/>
    <property type="project" value="UniProtKB-UniRule"/>
</dbReference>
<dbReference type="AlphaFoldDB" id="C4WHU9"/>
<dbReference type="Proteomes" id="UP000004386">
    <property type="component" value="Unassembled WGS sequence"/>
</dbReference>
<feature type="region of interest" description="Disordered" evidence="3">
    <location>
        <begin position="309"/>
        <end position="379"/>
    </location>
</feature>
<evidence type="ECO:0000256" key="1">
    <source>
        <dbReference type="ARBA" id="ARBA00022729"/>
    </source>
</evidence>
<dbReference type="InterPro" id="IPR039565">
    <property type="entry name" value="BamD-like"/>
</dbReference>
<keyword evidence="4" id="KW-0472">Membrane</keyword>
<evidence type="ECO:0000259" key="5">
    <source>
        <dbReference type="Pfam" id="PF13525"/>
    </source>
</evidence>
<dbReference type="InterPro" id="IPR011990">
    <property type="entry name" value="TPR-like_helical_dom_sf"/>
</dbReference>
<keyword evidence="1 2" id="KW-0732">Signal</keyword>
<reference evidence="6 7" key="1">
    <citation type="submission" date="2009-05" db="EMBL/GenBank/DDBJ databases">
        <authorList>
            <person name="Setubal J.C."/>
            <person name="Boyle S."/>
            <person name="Crasta O.R."/>
            <person name="Gillespie J.J."/>
            <person name="Kenyon R.W."/>
            <person name="Lu J."/>
            <person name="Mane S."/>
            <person name="Nagrani S."/>
            <person name="Shallom J.M."/>
            <person name="Shallom S."/>
            <person name="Shukla M."/>
            <person name="Snyder E.E."/>
            <person name="Sobral B.W."/>
            <person name="Wattam A.R."/>
            <person name="Will R."/>
            <person name="Williams K."/>
            <person name="Yoo H."/>
            <person name="Munk C."/>
            <person name="Tapia R."/>
            <person name="Green L."/>
            <person name="Rogers Y."/>
            <person name="Detter J.C."/>
            <person name="Bruce D."/>
            <person name="Brettin T.S."/>
            <person name="Tsolis R."/>
        </authorList>
    </citation>
    <scope>NUCLEOTIDE SEQUENCE [LARGE SCALE GENOMIC DNA]</scope>
    <source>
        <strain evidence="6 7">LMG 3301</strain>
    </source>
</reference>
<evidence type="ECO:0000313" key="7">
    <source>
        <dbReference type="Proteomes" id="UP000004386"/>
    </source>
</evidence>
<feature type="compositionally biased region" description="Low complexity" evidence="3">
    <location>
        <begin position="338"/>
        <end position="353"/>
    </location>
</feature>
<dbReference type="HAMAP" id="MF_02066">
    <property type="entry name" value="CpoB"/>
    <property type="match status" value="1"/>
</dbReference>
<evidence type="ECO:0000313" key="6">
    <source>
        <dbReference type="EMBL" id="EEQ96615.1"/>
    </source>
</evidence>
<protein>
    <recommendedName>
        <fullName evidence="2">Cell division coordinator CpoB</fullName>
    </recommendedName>
</protein>
<evidence type="ECO:0000256" key="2">
    <source>
        <dbReference type="HAMAP-Rule" id="MF_02066"/>
    </source>
</evidence>
<feature type="compositionally biased region" description="Low complexity" evidence="3">
    <location>
        <begin position="224"/>
        <end position="241"/>
    </location>
</feature>
<keyword evidence="2" id="KW-0132">Cell division</keyword>
<comment type="similarity">
    <text evidence="2">Belongs to the CpoB family.</text>
</comment>
<sequence length="550" mass="57969">MRRKTASHFCWKCSKSGADRAANAFSVCSGAALDHPVRVNWMGEFAGAKGMRKPMRKVTLAIAMLPLLASAPALAASVSSQGEIRLAQAGAPGGDQFSQQVCNLAHQNAQSYARILQLRDKMLKIQRDNEARFQALEKGRGGSQHRVSIGSTAILDEAMRDNGGGSGQGGYQSPGLQQELVRNLTGKVEDVDAQISFTDNQLQKTQEDNEFRFEELEKKNGVTSPASSSAAQPAPAAASPGADLCAQGVGNAAAIADALSARAEAMNFQILEMQDQMQKMQEANETRFQFLETGKRADTEIQQAGGDTSLAAAGSDQGSNGNLDGGVSGSAPQNGGYDASTQAAASQSSGADSMAIGSNAPAQGGPARGEPPQTLGSIRFDASGNVIGETLDATPRTVQPGAAPGTAAGGTAAGDAVASLPTDDNPSSLYQASYQYLMSGDYKAAETGFREHVKRYPADPSTAEARFWLGESLYGQGRYSEAATVFIDTQRDYPDSKRAPENMFKLGMTLEKMDNRDVACATFAQIPERYPKAAPAILKRVADERTRAKC</sequence>
<name>C4WHU9_9HYPH</name>